<reference evidence="1" key="1">
    <citation type="submission" date="2023-03" db="EMBL/GenBank/DDBJ databases">
        <title>Massive genome expansion in bonnet fungi (Mycena s.s.) driven by repeated elements and novel gene families across ecological guilds.</title>
        <authorList>
            <consortium name="Lawrence Berkeley National Laboratory"/>
            <person name="Harder C.B."/>
            <person name="Miyauchi S."/>
            <person name="Viragh M."/>
            <person name="Kuo A."/>
            <person name="Thoen E."/>
            <person name="Andreopoulos B."/>
            <person name="Lu D."/>
            <person name="Skrede I."/>
            <person name="Drula E."/>
            <person name="Henrissat B."/>
            <person name="Morin E."/>
            <person name="Kohler A."/>
            <person name="Barry K."/>
            <person name="LaButti K."/>
            <person name="Morin E."/>
            <person name="Salamov A."/>
            <person name="Lipzen A."/>
            <person name="Mereny Z."/>
            <person name="Hegedus B."/>
            <person name="Baldrian P."/>
            <person name="Stursova M."/>
            <person name="Weitz H."/>
            <person name="Taylor A."/>
            <person name="Grigoriev I.V."/>
            <person name="Nagy L.G."/>
            <person name="Martin F."/>
            <person name="Kauserud H."/>
        </authorList>
    </citation>
    <scope>NUCLEOTIDE SEQUENCE</scope>
    <source>
        <strain evidence="1">CBHHK182m</strain>
    </source>
</reference>
<dbReference type="EMBL" id="JARKIB010000061">
    <property type="protein sequence ID" value="KAJ7751602.1"/>
    <property type="molecule type" value="Genomic_DNA"/>
</dbReference>
<keyword evidence="2" id="KW-1185">Reference proteome</keyword>
<name>A0AAD7N9N4_9AGAR</name>
<evidence type="ECO:0000313" key="2">
    <source>
        <dbReference type="Proteomes" id="UP001215598"/>
    </source>
</evidence>
<proteinExistence type="predicted"/>
<sequence length="184" mass="20204">MEMSGSIWAKTPTDFQWFPSHSAGTSWGWVDDFGALSSGFRRKSVPKVRGNGPGDPVGLRRNPWRTSSITMCQRPPLATVGQRYPTVSVNELSSGGYITPLLSLLRVGIHALRPKESVAQAVVAGTLLSPHIGPLAVVLFGKELHVQHFLRNYPWTMSWVSNWVTGWGILPPNVIGIAEVNIDY</sequence>
<gene>
    <name evidence="1" type="ORF">B0H16DRAFT_1460154</name>
</gene>
<dbReference type="AlphaFoldDB" id="A0AAD7N9N4"/>
<evidence type="ECO:0000313" key="1">
    <source>
        <dbReference type="EMBL" id="KAJ7751602.1"/>
    </source>
</evidence>
<dbReference type="Proteomes" id="UP001215598">
    <property type="component" value="Unassembled WGS sequence"/>
</dbReference>
<organism evidence="1 2">
    <name type="scientific">Mycena metata</name>
    <dbReference type="NCBI Taxonomy" id="1033252"/>
    <lineage>
        <taxon>Eukaryota</taxon>
        <taxon>Fungi</taxon>
        <taxon>Dikarya</taxon>
        <taxon>Basidiomycota</taxon>
        <taxon>Agaricomycotina</taxon>
        <taxon>Agaricomycetes</taxon>
        <taxon>Agaricomycetidae</taxon>
        <taxon>Agaricales</taxon>
        <taxon>Marasmiineae</taxon>
        <taxon>Mycenaceae</taxon>
        <taxon>Mycena</taxon>
    </lineage>
</organism>
<comment type="caution">
    <text evidence="1">The sequence shown here is derived from an EMBL/GenBank/DDBJ whole genome shotgun (WGS) entry which is preliminary data.</text>
</comment>
<accession>A0AAD7N9N4</accession>
<protein>
    <submittedName>
        <fullName evidence="1">Uncharacterized protein</fullName>
    </submittedName>
</protein>